<proteinExistence type="predicted"/>
<dbReference type="EMBL" id="FUYS01000003">
    <property type="protein sequence ID" value="SKB50184.1"/>
    <property type="molecule type" value="Genomic_DNA"/>
</dbReference>
<dbReference type="OrthoDB" id="770226at2"/>
<name>A0A1T5BSM9_9SPHI</name>
<organism evidence="1 2">
    <name type="scientific">Parapedobacter luteus</name>
    <dbReference type="NCBI Taxonomy" id="623280"/>
    <lineage>
        <taxon>Bacteria</taxon>
        <taxon>Pseudomonadati</taxon>
        <taxon>Bacteroidota</taxon>
        <taxon>Sphingobacteriia</taxon>
        <taxon>Sphingobacteriales</taxon>
        <taxon>Sphingobacteriaceae</taxon>
        <taxon>Parapedobacter</taxon>
    </lineage>
</organism>
<evidence type="ECO:0000313" key="2">
    <source>
        <dbReference type="Proteomes" id="UP000190541"/>
    </source>
</evidence>
<dbReference type="Gene3D" id="1.10.1470.10">
    <property type="entry name" value="YjbJ"/>
    <property type="match status" value="1"/>
</dbReference>
<dbReference type="Proteomes" id="UP000190541">
    <property type="component" value="Unassembled WGS sequence"/>
</dbReference>
<reference evidence="1 2" key="1">
    <citation type="submission" date="2017-02" db="EMBL/GenBank/DDBJ databases">
        <authorList>
            <person name="Peterson S.W."/>
        </authorList>
    </citation>
    <scope>NUCLEOTIDE SEQUENCE [LARGE SCALE GENOMIC DNA]</scope>
    <source>
        <strain evidence="1 2">DSM 22899</strain>
    </source>
</reference>
<gene>
    <name evidence="1" type="ORF">SAMN05660226_01711</name>
</gene>
<dbReference type="AlphaFoldDB" id="A0A1T5BSM9"/>
<sequence length="71" mass="8467">MAAIKITQAEWDVLKKKFLRKYNHLSDEDLAFEEGKEDELVDRLARRVRRTRDYVLFTLQKGLADLESNRL</sequence>
<dbReference type="STRING" id="623280.SAMN05660226_01711"/>
<dbReference type="InterPro" id="IPR036629">
    <property type="entry name" value="YjbJ_sf"/>
</dbReference>
<protein>
    <recommendedName>
        <fullName evidence="3">General stress protein CsbD</fullName>
    </recommendedName>
</protein>
<keyword evidence="2" id="KW-1185">Reference proteome</keyword>
<dbReference type="RefSeq" id="WP_079716384.1">
    <property type="nucleotide sequence ID" value="NZ_FUYS01000003.1"/>
</dbReference>
<evidence type="ECO:0008006" key="3">
    <source>
        <dbReference type="Google" id="ProtNLM"/>
    </source>
</evidence>
<accession>A0A1T5BSM9</accession>
<evidence type="ECO:0000313" key="1">
    <source>
        <dbReference type="EMBL" id="SKB50184.1"/>
    </source>
</evidence>